<gene>
    <name evidence="1" type="ORF">Acr_00g0052630</name>
</gene>
<evidence type="ECO:0000313" key="1">
    <source>
        <dbReference type="EMBL" id="GFS37552.1"/>
    </source>
</evidence>
<comment type="caution">
    <text evidence="1">The sequence shown here is derived from an EMBL/GenBank/DDBJ whole genome shotgun (WGS) entry which is preliminary data.</text>
</comment>
<keyword evidence="2" id="KW-1185">Reference proteome</keyword>
<proteinExistence type="predicted"/>
<evidence type="ECO:0008006" key="3">
    <source>
        <dbReference type="Google" id="ProtNLM"/>
    </source>
</evidence>
<protein>
    <recommendedName>
        <fullName evidence="3">Myb/SANT-like domain-containing protein</fullName>
    </recommendedName>
</protein>
<dbReference type="PANTHER" id="PTHR47584:SF14">
    <property type="entry name" value="L10-INTERACTING MYB DOMAIN-CONTAINING PROTEIN-LIKE"/>
    <property type="match status" value="1"/>
</dbReference>
<sequence>MNRTGINLADSDEDVTKVGIGNNGPWWSNNESIYVDLMDEDVKNYNRLGWCPIKGTVDATDEMWNRLYKINSKAKSFRKSGFPHYAAMTRVLGDNTAKGMNAFASTQSPSQTDSSDPAFKIKEEADIADLEVDNFKAGVKERGKAITPKAMKNSRKRDSYSANLSASLNVLAESSRKKVELLEIREKARAASITVSSPNKDDPLGLFNQCLSILNGMDDLDGLSYSKAMTKLKEDPTWRTIFLGIPDKRKMDWCTSLP</sequence>
<dbReference type="AlphaFoldDB" id="A0A7J0DN27"/>
<reference evidence="2" key="1">
    <citation type="submission" date="2019-07" db="EMBL/GenBank/DDBJ databases">
        <title>De Novo Assembly of kiwifruit Actinidia rufa.</title>
        <authorList>
            <person name="Sugita-Konishi S."/>
            <person name="Sato K."/>
            <person name="Mori E."/>
            <person name="Abe Y."/>
            <person name="Kisaki G."/>
            <person name="Hamano K."/>
            <person name="Suezawa K."/>
            <person name="Otani M."/>
            <person name="Fukuda T."/>
            <person name="Manabe T."/>
            <person name="Gomi K."/>
            <person name="Tabuchi M."/>
            <person name="Akimitsu K."/>
            <person name="Kataoka I."/>
        </authorList>
    </citation>
    <scope>NUCLEOTIDE SEQUENCE [LARGE SCALE GENOMIC DNA]</scope>
    <source>
        <strain evidence="2">cv. Fuchu</strain>
    </source>
</reference>
<accession>A0A7J0DN27</accession>
<dbReference type="EMBL" id="BJWL01000283">
    <property type="protein sequence ID" value="GFS37552.1"/>
    <property type="molecule type" value="Genomic_DNA"/>
</dbReference>
<dbReference type="InterPro" id="IPR045026">
    <property type="entry name" value="LIMYB"/>
</dbReference>
<dbReference type="Proteomes" id="UP000585474">
    <property type="component" value="Unassembled WGS sequence"/>
</dbReference>
<name>A0A7J0DN27_9ERIC</name>
<dbReference type="PANTHER" id="PTHR47584">
    <property type="match status" value="1"/>
</dbReference>
<dbReference type="OrthoDB" id="1434162at2759"/>
<evidence type="ECO:0000313" key="2">
    <source>
        <dbReference type="Proteomes" id="UP000585474"/>
    </source>
</evidence>
<organism evidence="1 2">
    <name type="scientific">Actinidia rufa</name>
    <dbReference type="NCBI Taxonomy" id="165716"/>
    <lineage>
        <taxon>Eukaryota</taxon>
        <taxon>Viridiplantae</taxon>
        <taxon>Streptophyta</taxon>
        <taxon>Embryophyta</taxon>
        <taxon>Tracheophyta</taxon>
        <taxon>Spermatophyta</taxon>
        <taxon>Magnoliopsida</taxon>
        <taxon>eudicotyledons</taxon>
        <taxon>Gunneridae</taxon>
        <taxon>Pentapetalae</taxon>
        <taxon>asterids</taxon>
        <taxon>Ericales</taxon>
        <taxon>Actinidiaceae</taxon>
        <taxon>Actinidia</taxon>
    </lineage>
</organism>